<comment type="caution">
    <text evidence="6">The sequence shown here is derived from an EMBL/GenBank/DDBJ whole genome shotgun (WGS) entry which is preliminary data.</text>
</comment>
<dbReference type="InterPro" id="IPR036116">
    <property type="entry name" value="FN3_sf"/>
</dbReference>
<gene>
    <name evidence="6" type="ORF">E3T39_15875</name>
</gene>
<feature type="region of interest" description="Disordered" evidence="3">
    <location>
        <begin position="582"/>
        <end position="627"/>
    </location>
</feature>
<dbReference type="GO" id="GO:0000272">
    <property type="term" value="P:polysaccharide catabolic process"/>
    <property type="evidence" value="ECO:0007669"/>
    <property type="project" value="UniProtKB-KW"/>
</dbReference>
<dbReference type="GO" id="GO:1902929">
    <property type="term" value="C:plasma membrane of growing cell tip"/>
    <property type="evidence" value="ECO:0007669"/>
    <property type="project" value="TreeGrafter"/>
</dbReference>
<dbReference type="SUPFAM" id="SSF49265">
    <property type="entry name" value="Fibronectin type III"/>
    <property type="match status" value="1"/>
</dbReference>
<keyword evidence="1" id="KW-0326">Glycosidase</keyword>
<feature type="domain" description="Fibronectin type-III" evidence="5">
    <location>
        <begin position="453"/>
        <end position="554"/>
    </location>
</feature>
<evidence type="ECO:0000256" key="3">
    <source>
        <dbReference type="SAM" id="MobiDB-lite"/>
    </source>
</evidence>
<sequence>MSWHFRSPVTAVVALSVLASAIFTGAGAAQADTSPPSASTPKTVAADALPTAQINGVVWSQVIVGNTVYVGGEFTKARPSGASAGTSEVSRNNLMAYNLSTGVMTSFNPSVNGVVRAITASPDGSRIYVGGGFSTAGGVSRTRLAAFSTATGALLSDWKPTANGTVRALGAFGSTVYAGGSFTSISGQSRQRAASFDGLTGAVGAWKGTIPNGAVNALTVSPNGDRVVIGGSFTSYNGATTPGYGMAATDSSTGAGVTWNIGKLIKNAGPNGAILSLTSDADGVYGTGYDFGAGAMFEGTFRASWSNGNTVWIEDCHGDTYSAVPVGDVVYTTAHAHFCGNIGGPPETNPRSYHRTLTFTKAAGCTIARNQTGGSYFNFEGRPCPTLLAFFPDINTGTFTGQSQGPWNLAANSQYVLYGGEFTIVNNKRQQGLVRFAVSSIAPNKEGPKATGSNFQPTLSTPSANSVKVTWKSNYDRDNAQLTYQVLRNGVVVRTQTGLSADWHRPTLSWTDTGRSGGTTYTYQVRAIDPFGNTVTGSSASIQATGAAIKTAPDQTITPDAPANAPDATLTPDVAPVPDVAPLRDVAPVPDVAPLPDVVPEPGMQPEPGTKPVPDDVPAPLPEVPAT</sequence>
<dbReference type="GO" id="GO:0016798">
    <property type="term" value="F:hydrolase activity, acting on glycosyl bonds"/>
    <property type="evidence" value="ECO:0007669"/>
    <property type="project" value="UniProtKB-KW"/>
</dbReference>
<evidence type="ECO:0000313" key="7">
    <source>
        <dbReference type="Proteomes" id="UP000298170"/>
    </source>
</evidence>
<evidence type="ECO:0000256" key="2">
    <source>
        <dbReference type="ARBA" id="ARBA00023326"/>
    </source>
</evidence>
<reference evidence="6 7" key="1">
    <citation type="submission" date="2019-03" db="EMBL/GenBank/DDBJ databases">
        <title>Genomics of glacier-inhabiting Cryobacterium strains.</title>
        <authorList>
            <person name="Liu Q."/>
            <person name="Xin Y.-H."/>
        </authorList>
    </citation>
    <scope>NUCLEOTIDE SEQUENCE [LARGE SCALE GENOMIC DNA]</scope>
    <source>
        <strain evidence="6 7">Sr39</strain>
    </source>
</reference>
<dbReference type="PANTHER" id="PTHR31778">
    <property type="entry name" value="BUD SITE SELECTION PROTEIN RAX2"/>
    <property type="match status" value="1"/>
</dbReference>
<protein>
    <recommendedName>
        <fullName evidence="5">Fibronectin type-III domain-containing protein</fullName>
    </recommendedName>
</protein>
<evidence type="ECO:0000256" key="4">
    <source>
        <dbReference type="SAM" id="SignalP"/>
    </source>
</evidence>
<name>A0A4R9AC45_9MICO</name>
<organism evidence="6 7">
    <name type="scientific">Cryobacterium suzukii</name>
    <dbReference type="NCBI Taxonomy" id="1259198"/>
    <lineage>
        <taxon>Bacteria</taxon>
        <taxon>Bacillati</taxon>
        <taxon>Actinomycetota</taxon>
        <taxon>Actinomycetes</taxon>
        <taxon>Micrococcales</taxon>
        <taxon>Microbacteriaceae</taxon>
        <taxon>Cryobacterium</taxon>
    </lineage>
</organism>
<keyword evidence="2" id="KW-0119">Carbohydrate metabolism</keyword>
<evidence type="ECO:0000259" key="5">
    <source>
        <dbReference type="PROSITE" id="PS50853"/>
    </source>
</evidence>
<evidence type="ECO:0000256" key="1">
    <source>
        <dbReference type="ARBA" id="ARBA00023295"/>
    </source>
</evidence>
<feature type="signal peptide" evidence="4">
    <location>
        <begin position="1"/>
        <end position="31"/>
    </location>
</feature>
<dbReference type="RefSeq" id="WP_134516907.1">
    <property type="nucleotide sequence ID" value="NZ_SOHJ01000015.1"/>
</dbReference>
<dbReference type="PANTHER" id="PTHR31778:SF2">
    <property type="entry name" value="BUD SITE SELECTION PROTEIN RAX2"/>
    <property type="match status" value="1"/>
</dbReference>
<keyword evidence="7" id="KW-1185">Reference proteome</keyword>
<dbReference type="InterPro" id="IPR003961">
    <property type="entry name" value="FN3_dom"/>
</dbReference>
<dbReference type="SUPFAM" id="SSF69322">
    <property type="entry name" value="Tricorn protease domain 2"/>
    <property type="match status" value="1"/>
</dbReference>
<accession>A0A4R9AC45</accession>
<keyword evidence="2" id="KW-0624">Polysaccharide degradation</keyword>
<dbReference type="OrthoDB" id="9802683at2"/>
<feature type="chain" id="PRO_5020770750" description="Fibronectin type-III domain-containing protein" evidence="4">
    <location>
        <begin position="32"/>
        <end position="627"/>
    </location>
</feature>
<dbReference type="InterPro" id="IPR013783">
    <property type="entry name" value="Ig-like_fold"/>
</dbReference>
<feature type="compositionally biased region" description="Pro residues" evidence="3">
    <location>
        <begin position="591"/>
        <end position="627"/>
    </location>
</feature>
<dbReference type="AlphaFoldDB" id="A0A4R9AC45"/>
<keyword evidence="1" id="KW-0378">Hydrolase</keyword>
<proteinExistence type="predicted"/>
<keyword evidence="4" id="KW-0732">Signal</keyword>
<evidence type="ECO:0000313" key="6">
    <source>
        <dbReference type="EMBL" id="TFD56805.1"/>
    </source>
</evidence>
<dbReference type="Gene3D" id="2.60.40.10">
    <property type="entry name" value="Immunoglobulins"/>
    <property type="match status" value="1"/>
</dbReference>
<dbReference type="EMBL" id="SOHJ01000015">
    <property type="protein sequence ID" value="TFD56805.1"/>
    <property type="molecule type" value="Genomic_DNA"/>
</dbReference>
<dbReference type="PROSITE" id="PS50853">
    <property type="entry name" value="FN3"/>
    <property type="match status" value="1"/>
</dbReference>
<dbReference type="Proteomes" id="UP000298170">
    <property type="component" value="Unassembled WGS sequence"/>
</dbReference>